<dbReference type="EMBL" id="LXSG01000032">
    <property type="protein sequence ID" value="OAM18787.1"/>
    <property type="molecule type" value="Genomic_DNA"/>
</dbReference>
<accession>A0A1A9RKD7</accession>
<gene>
    <name evidence="1" type="ORF">A7P90_05810</name>
</gene>
<dbReference type="AlphaFoldDB" id="A0A1A9RKD7"/>
<dbReference type="RefSeq" id="WP_049259039.1">
    <property type="nucleotide sequence ID" value="NZ_JVFA01000081.1"/>
</dbReference>
<sequence length="77" mass="8625">MSAFNPIEWLAEMGIPEVPTLEPLSKEEWVKLLAQVQSAAELDALTLRLPSNTSFTELMQMYRRLTSSIPNGKTTDS</sequence>
<protein>
    <submittedName>
        <fullName evidence="1">Uncharacterized protein</fullName>
    </submittedName>
</protein>
<evidence type="ECO:0000313" key="1">
    <source>
        <dbReference type="EMBL" id="OAM18787.1"/>
    </source>
</evidence>
<organism evidence="1 2">
    <name type="scientific">Eikenella corrodens</name>
    <dbReference type="NCBI Taxonomy" id="539"/>
    <lineage>
        <taxon>Bacteria</taxon>
        <taxon>Pseudomonadati</taxon>
        <taxon>Pseudomonadota</taxon>
        <taxon>Betaproteobacteria</taxon>
        <taxon>Neisseriales</taxon>
        <taxon>Neisseriaceae</taxon>
        <taxon>Eikenella</taxon>
    </lineage>
</organism>
<evidence type="ECO:0000313" key="2">
    <source>
        <dbReference type="Proteomes" id="UP000077589"/>
    </source>
</evidence>
<reference evidence="2" key="1">
    <citation type="submission" date="2016-05" db="EMBL/GenBank/DDBJ databases">
        <title>Draft genome of Corynebacterium afermentans subsp. afermentans LCDC 88199T.</title>
        <authorList>
            <person name="Bernier A.-M."/>
            <person name="Bernard K."/>
        </authorList>
    </citation>
    <scope>NUCLEOTIDE SEQUENCE [LARGE SCALE GENOMIC DNA]</scope>
    <source>
        <strain evidence="2">NML04-0072</strain>
    </source>
</reference>
<proteinExistence type="predicted"/>
<name>A0A1A9RKD7_EIKCO</name>
<comment type="caution">
    <text evidence="1">The sequence shown here is derived from an EMBL/GenBank/DDBJ whole genome shotgun (WGS) entry which is preliminary data.</text>
</comment>
<dbReference type="Proteomes" id="UP000077589">
    <property type="component" value="Unassembled WGS sequence"/>
</dbReference>